<dbReference type="InterPro" id="IPR001080">
    <property type="entry name" value="3Fe4S_ferredoxin"/>
</dbReference>
<evidence type="ECO:0000256" key="2">
    <source>
        <dbReference type="ARBA" id="ARBA00022723"/>
    </source>
</evidence>
<protein>
    <recommendedName>
        <fullName evidence="6">4Fe-4S ferredoxin-type domain-containing protein</fullName>
    </recommendedName>
</protein>
<dbReference type="GO" id="GO:0005506">
    <property type="term" value="F:iron ion binding"/>
    <property type="evidence" value="ECO:0007669"/>
    <property type="project" value="InterPro"/>
</dbReference>
<dbReference type="PANTHER" id="PTHR36923:SF3">
    <property type="entry name" value="FERREDOXIN"/>
    <property type="match status" value="1"/>
</dbReference>
<keyword evidence="4" id="KW-0408">Iron</keyword>
<dbReference type="PROSITE" id="PS00198">
    <property type="entry name" value="4FE4S_FER_1"/>
    <property type="match status" value="1"/>
</dbReference>
<evidence type="ECO:0000313" key="7">
    <source>
        <dbReference type="EMBL" id="VAX34191.1"/>
    </source>
</evidence>
<dbReference type="SUPFAM" id="SSF54862">
    <property type="entry name" value="4Fe-4S ferredoxins"/>
    <property type="match status" value="1"/>
</dbReference>
<feature type="domain" description="4Fe-4S ferredoxin-type" evidence="6">
    <location>
        <begin position="13"/>
        <end position="41"/>
    </location>
</feature>
<evidence type="ECO:0000256" key="1">
    <source>
        <dbReference type="ARBA" id="ARBA00022448"/>
    </source>
</evidence>
<sequence>MVDNGRKCYNSAMNVTVDQDTCIGCGACAEICPAVFFLDEAVGKSRVIDPDACEYANCCEAAEENCPVEAISIEGDSGF</sequence>
<dbReference type="PANTHER" id="PTHR36923">
    <property type="entry name" value="FERREDOXIN"/>
    <property type="match status" value="1"/>
</dbReference>
<accession>A0A3B1D5W9</accession>
<dbReference type="AlphaFoldDB" id="A0A3B1D5W9"/>
<dbReference type="Pfam" id="PF13370">
    <property type="entry name" value="Fer4_13"/>
    <property type="match status" value="1"/>
</dbReference>
<dbReference type="InterPro" id="IPR051269">
    <property type="entry name" value="Fe-S_cluster_ET"/>
</dbReference>
<dbReference type="GO" id="GO:0009055">
    <property type="term" value="F:electron transfer activity"/>
    <property type="evidence" value="ECO:0007669"/>
    <property type="project" value="InterPro"/>
</dbReference>
<evidence type="ECO:0000256" key="3">
    <source>
        <dbReference type="ARBA" id="ARBA00022982"/>
    </source>
</evidence>
<dbReference type="Gene3D" id="3.30.70.20">
    <property type="match status" value="1"/>
</dbReference>
<gene>
    <name evidence="7" type="ORF">MNBD_NITROSPIRAE03-329</name>
</gene>
<feature type="domain" description="4Fe-4S ferredoxin-type" evidence="6">
    <location>
        <begin position="44"/>
        <end position="76"/>
    </location>
</feature>
<evidence type="ECO:0000259" key="6">
    <source>
        <dbReference type="PROSITE" id="PS51379"/>
    </source>
</evidence>
<reference evidence="7" key="1">
    <citation type="submission" date="2018-06" db="EMBL/GenBank/DDBJ databases">
        <authorList>
            <person name="Zhirakovskaya E."/>
        </authorList>
    </citation>
    <scope>NUCLEOTIDE SEQUENCE</scope>
</reference>
<keyword evidence="5" id="KW-0411">Iron-sulfur</keyword>
<keyword evidence="1" id="KW-0813">Transport</keyword>
<keyword evidence="2" id="KW-0479">Metal-binding</keyword>
<dbReference type="InterPro" id="IPR017900">
    <property type="entry name" value="4Fe4S_Fe_S_CS"/>
</dbReference>
<dbReference type="GO" id="GO:0051536">
    <property type="term" value="F:iron-sulfur cluster binding"/>
    <property type="evidence" value="ECO:0007669"/>
    <property type="project" value="UniProtKB-KW"/>
</dbReference>
<name>A0A3B1D5W9_9ZZZZ</name>
<evidence type="ECO:0000256" key="5">
    <source>
        <dbReference type="ARBA" id="ARBA00023014"/>
    </source>
</evidence>
<evidence type="ECO:0000256" key="4">
    <source>
        <dbReference type="ARBA" id="ARBA00023004"/>
    </source>
</evidence>
<dbReference type="PROSITE" id="PS51379">
    <property type="entry name" value="4FE4S_FER_2"/>
    <property type="match status" value="2"/>
</dbReference>
<dbReference type="PRINTS" id="PR00352">
    <property type="entry name" value="3FE4SFRDOXIN"/>
</dbReference>
<dbReference type="EMBL" id="UOGI01000268">
    <property type="protein sequence ID" value="VAX34191.1"/>
    <property type="molecule type" value="Genomic_DNA"/>
</dbReference>
<dbReference type="InterPro" id="IPR017896">
    <property type="entry name" value="4Fe4S_Fe-S-bd"/>
</dbReference>
<organism evidence="7">
    <name type="scientific">hydrothermal vent metagenome</name>
    <dbReference type="NCBI Taxonomy" id="652676"/>
    <lineage>
        <taxon>unclassified sequences</taxon>
        <taxon>metagenomes</taxon>
        <taxon>ecological metagenomes</taxon>
    </lineage>
</organism>
<proteinExistence type="predicted"/>
<keyword evidence="3" id="KW-0249">Electron transport</keyword>